<dbReference type="eggNOG" id="COG0346">
    <property type="taxonomic scope" value="Bacteria"/>
</dbReference>
<dbReference type="GO" id="GO:0051213">
    <property type="term" value="F:dioxygenase activity"/>
    <property type="evidence" value="ECO:0007669"/>
    <property type="project" value="UniProtKB-KW"/>
</dbReference>
<proteinExistence type="predicted"/>
<reference evidence="2" key="1">
    <citation type="submission" date="2010-12" db="EMBL/GenBank/DDBJ databases">
        <title>Complete sequence of Bacillus cellulosilyticus DSM 2522.</title>
        <authorList>
            <consortium name="US DOE Joint Genome Institute"/>
            <person name="Lucas S."/>
            <person name="Copeland A."/>
            <person name="Lapidus A."/>
            <person name="Cheng J.-F."/>
            <person name="Bruce D."/>
            <person name="Goodwin L."/>
            <person name="Pitluck S."/>
            <person name="Chertkov O."/>
            <person name="Detter J.C."/>
            <person name="Han C."/>
            <person name="Tapia R."/>
            <person name="Land M."/>
            <person name="Hauser L."/>
            <person name="Jeffries C."/>
            <person name="Kyrpides N."/>
            <person name="Ivanova N."/>
            <person name="Mikhailova N."/>
            <person name="Brumm P."/>
            <person name="Mead D."/>
            <person name="Woyke T."/>
        </authorList>
    </citation>
    <scope>NUCLEOTIDE SEQUENCE [LARGE SCALE GENOMIC DNA]</scope>
    <source>
        <strain evidence="2">DSM 2522</strain>
    </source>
</reference>
<protein>
    <submittedName>
        <fullName evidence="2">Glyoxalase/bleomycin resistance protein/dioxygenase</fullName>
    </submittedName>
</protein>
<dbReference type="OrthoDB" id="375220at2"/>
<evidence type="ECO:0000313" key="3">
    <source>
        <dbReference type="Proteomes" id="UP000001401"/>
    </source>
</evidence>
<evidence type="ECO:0000313" key="2">
    <source>
        <dbReference type="EMBL" id="ADU29556.1"/>
    </source>
</evidence>
<dbReference type="PROSITE" id="PS51819">
    <property type="entry name" value="VOC"/>
    <property type="match status" value="1"/>
</dbReference>
<accession>E6TSP8</accession>
<gene>
    <name evidence="2" type="ordered locus">Bcell_1291</name>
</gene>
<dbReference type="Gene3D" id="3.10.180.10">
    <property type="entry name" value="2,3-Dihydroxybiphenyl 1,2-Dioxygenase, domain 1"/>
    <property type="match status" value="1"/>
</dbReference>
<feature type="domain" description="VOC" evidence="1">
    <location>
        <begin position="4"/>
        <end position="119"/>
    </location>
</feature>
<dbReference type="InterPro" id="IPR004360">
    <property type="entry name" value="Glyas_Fos-R_dOase_dom"/>
</dbReference>
<dbReference type="Pfam" id="PF00903">
    <property type="entry name" value="Glyoxalase"/>
    <property type="match status" value="1"/>
</dbReference>
<keyword evidence="3" id="KW-1185">Reference proteome</keyword>
<dbReference type="HOGENOM" id="CLU_165271_0_0_9"/>
<dbReference type="EMBL" id="CP002394">
    <property type="protein sequence ID" value="ADU29556.1"/>
    <property type="molecule type" value="Genomic_DNA"/>
</dbReference>
<dbReference type="RefSeq" id="WP_013487895.1">
    <property type="nucleotide sequence ID" value="NC_014829.1"/>
</dbReference>
<dbReference type="KEGG" id="bco:Bcell_1291"/>
<keyword evidence="2" id="KW-0560">Oxidoreductase</keyword>
<dbReference type="STRING" id="649639.Bcell_1291"/>
<sequence>MWKRIECVAIYTEEIEKSVKFYQSLGLTKSWETFQDEEKQWRLIGMKFPNGNSELVLKNNPNLNFSETEIVVENVRETYEALKSNPDVQWIRPPFPNSLGGYVAVMQAPDGNVFVLVGK</sequence>
<keyword evidence="2" id="KW-0223">Dioxygenase</keyword>
<dbReference type="AlphaFoldDB" id="E6TSP8"/>
<dbReference type="InterPro" id="IPR029068">
    <property type="entry name" value="Glyas_Bleomycin-R_OHBP_Dase"/>
</dbReference>
<dbReference type="SUPFAM" id="SSF54593">
    <property type="entry name" value="Glyoxalase/Bleomycin resistance protein/Dihydroxybiphenyl dioxygenase"/>
    <property type="match status" value="1"/>
</dbReference>
<name>E6TSP8_EVAC2</name>
<evidence type="ECO:0000259" key="1">
    <source>
        <dbReference type="PROSITE" id="PS51819"/>
    </source>
</evidence>
<organism evidence="2 3">
    <name type="scientific">Evansella cellulosilytica (strain ATCC 21833 / DSM 2522 / FERM P-1141 / JCM 9156 / N-4)</name>
    <name type="common">Bacillus cellulosilyticus</name>
    <dbReference type="NCBI Taxonomy" id="649639"/>
    <lineage>
        <taxon>Bacteria</taxon>
        <taxon>Bacillati</taxon>
        <taxon>Bacillota</taxon>
        <taxon>Bacilli</taxon>
        <taxon>Bacillales</taxon>
        <taxon>Bacillaceae</taxon>
        <taxon>Evansella</taxon>
    </lineage>
</organism>
<dbReference type="InterPro" id="IPR037523">
    <property type="entry name" value="VOC_core"/>
</dbReference>
<dbReference type="Proteomes" id="UP000001401">
    <property type="component" value="Chromosome"/>
</dbReference>